<dbReference type="InterPro" id="IPR035167">
    <property type="entry name" value="DUF5316"/>
</dbReference>
<accession>A0ABV5KQS2</accession>
<keyword evidence="1" id="KW-1133">Transmembrane helix</keyword>
<evidence type="ECO:0000256" key="1">
    <source>
        <dbReference type="SAM" id="Phobius"/>
    </source>
</evidence>
<proteinExistence type="predicted"/>
<protein>
    <submittedName>
        <fullName evidence="2">DUF5316 family protein</fullName>
    </submittedName>
</protein>
<name>A0ABV5KQS2_9BACL</name>
<dbReference type="RefSeq" id="WP_377496030.1">
    <property type="nucleotide sequence ID" value="NZ_JBHMDO010000027.1"/>
</dbReference>
<evidence type="ECO:0000313" key="3">
    <source>
        <dbReference type="Proteomes" id="UP001589747"/>
    </source>
</evidence>
<dbReference type="Pfam" id="PF17247">
    <property type="entry name" value="DUF5316"/>
    <property type="match status" value="1"/>
</dbReference>
<keyword evidence="1" id="KW-0812">Transmembrane</keyword>
<keyword evidence="1" id="KW-0472">Membrane</keyword>
<keyword evidence="3" id="KW-1185">Reference proteome</keyword>
<feature type="transmembrane region" description="Helical" evidence="1">
    <location>
        <begin position="6"/>
        <end position="25"/>
    </location>
</feature>
<comment type="caution">
    <text evidence="2">The sequence shown here is derived from an EMBL/GenBank/DDBJ whole genome shotgun (WGS) entry which is preliminary data.</text>
</comment>
<sequence length="68" mass="7120">MNVLIGAGVIGLLVAGILAGAFTSGDQNRANFYMESKEDRRARLKASGWVGSASLLALGAAAIWNWLV</sequence>
<organism evidence="2 3">
    <name type="scientific">Paenibacillus aurantiacus</name>
    <dbReference type="NCBI Taxonomy" id="1936118"/>
    <lineage>
        <taxon>Bacteria</taxon>
        <taxon>Bacillati</taxon>
        <taxon>Bacillota</taxon>
        <taxon>Bacilli</taxon>
        <taxon>Bacillales</taxon>
        <taxon>Paenibacillaceae</taxon>
        <taxon>Paenibacillus</taxon>
    </lineage>
</organism>
<gene>
    <name evidence="2" type="ORF">ACFFSY_16745</name>
</gene>
<dbReference type="EMBL" id="JBHMDO010000027">
    <property type="protein sequence ID" value="MFB9327578.1"/>
    <property type="molecule type" value="Genomic_DNA"/>
</dbReference>
<feature type="transmembrane region" description="Helical" evidence="1">
    <location>
        <begin position="46"/>
        <end position="67"/>
    </location>
</feature>
<reference evidence="2 3" key="1">
    <citation type="submission" date="2024-09" db="EMBL/GenBank/DDBJ databases">
        <authorList>
            <person name="Sun Q."/>
            <person name="Mori K."/>
        </authorList>
    </citation>
    <scope>NUCLEOTIDE SEQUENCE [LARGE SCALE GENOMIC DNA]</scope>
    <source>
        <strain evidence="2 3">TISTR 2452</strain>
    </source>
</reference>
<dbReference type="Proteomes" id="UP001589747">
    <property type="component" value="Unassembled WGS sequence"/>
</dbReference>
<evidence type="ECO:0000313" key="2">
    <source>
        <dbReference type="EMBL" id="MFB9327578.1"/>
    </source>
</evidence>